<dbReference type="STRING" id="1769779.AUP74_00589"/>
<keyword evidence="2" id="KW-0732">Signal</keyword>
<dbReference type="Pfam" id="PF11101">
    <property type="entry name" value="DUF2884"/>
    <property type="match status" value="1"/>
</dbReference>
<protein>
    <recommendedName>
        <fullName evidence="5">DUF2884 domain-containing protein</fullName>
    </recommendedName>
</protein>
<evidence type="ECO:0000313" key="3">
    <source>
        <dbReference type="EMBL" id="AOS96059.1"/>
    </source>
</evidence>
<dbReference type="PATRIC" id="fig|1769779.3.peg.598"/>
<name>A0A1C9W4I0_9GAMM</name>
<evidence type="ECO:0000256" key="1">
    <source>
        <dbReference type="SAM" id="Coils"/>
    </source>
</evidence>
<dbReference type="EMBL" id="CP014143">
    <property type="protein sequence ID" value="AOS96059.1"/>
    <property type="molecule type" value="Genomic_DNA"/>
</dbReference>
<feature type="signal peptide" evidence="2">
    <location>
        <begin position="1"/>
        <end position="19"/>
    </location>
</feature>
<dbReference type="Proteomes" id="UP000095672">
    <property type="component" value="Chromosome"/>
</dbReference>
<proteinExistence type="predicted"/>
<gene>
    <name evidence="3" type="ORF">AUP74_00589</name>
</gene>
<accession>A0A1C9W4I0</accession>
<dbReference type="AlphaFoldDB" id="A0A1C9W4I0"/>
<evidence type="ECO:0008006" key="5">
    <source>
        <dbReference type="Google" id="ProtNLM"/>
    </source>
</evidence>
<organism evidence="3 4">
    <name type="scientific">Microbulbifer aggregans</name>
    <dbReference type="NCBI Taxonomy" id="1769779"/>
    <lineage>
        <taxon>Bacteria</taxon>
        <taxon>Pseudomonadati</taxon>
        <taxon>Pseudomonadota</taxon>
        <taxon>Gammaproteobacteria</taxon>
        <taxon>Cellvibrionales</taxon>
        <taxon>Microbulbiferaceae</taxon>
        <taxon>Microbulbifer</taxon>
    </lineage>
</organism>
<dbReference type="OrthoDB" id="5729670at2"/>
<keyword evidence="4" id="KW-1185">Reference proteome</keyword>
<reference evidence="4" key="1">
    <citation type="submission" date="2016-01" db="EMBL/GenBank/DDBJ databases">
        <title>Complete genome sequence of Microbulbifer sp. CCB-MM1, a halophile isolated from Matang Mangrove Forest, Perak.</title>
        <authorList>
            <person name="Moh T.H."/>
            <person name="Dinesh B."/>
            <person name="Lau N.-S."/>
            <person name="Go F."/>
            <person name="Alexander Chong S.-C."/>
        </authorList>
    </citation>
    <scope>NUCLEOTIDE SEQUENCE [LARGE SCALE GENOMIC DNA]</scope>
    <source>
        <strain evidence="4">CCB-MM1</strain>
    </source>
</reference>
<dbReference type="InterPro" id="IPR021307">
    <property type="entry name" value="DUF2884"/>
</dbReference>
<sequence length="262" mass="28500" precursor="true">MWKPLLIAVALGFSGAASADNLQFGSDDNENCNIDIRHNVRLGPAFIDVREKAGAPESLFHYEVPGTLLVEGEAVSLNEEQQALMARYYGQMHEASRNLSLVSLLAVDVALHGVSIALTTLAGLDHPDAQELRLTMAEVERRAYQRFSEQDGVYTLGTEGIEEFVEETIGKDLEPRLEQIAMDSAGTIAWNALKAAFTGGRSIERQAEQAAEAAEGAIEEKAEALEAMTDSLCRQLEAIDQTESEVHAAIPQLAAYDLINLE</sequence>
<feature type="chain" id="PRO_5008895421" description="DUF2884 domain-containing protein" evidence="2">
    <location>
        <begin position="20"/>
        <end position="262"/>
    </location>
</feature>
<feature type="coiled-coil region" evidence="1">
    <location>
        <begin position="204"/>
        <end position="231"/>
    </location>
</feature>
<evidence type="ECO:0000256" key="2">
    <source>
        <dbReference type="SAM" id="SignalP"/>
    </source>
</evidence>
<dbReference type="RefSeq" id="WP_158514530.1">
    <property type="nucleotide sequence ID" value="NZ_CP014143.1"/>
</dbReference>
<evidence type="ECO:0000313" key="4">
    <source>
        <dbReference type="Proteomes" id="UP000095672"/>
    </source>
</evidence>
<keyword evidence="1" id="KW-0175">Coiled coil</keyword>
<dbReference type="KEGG" id="micc:AUP74_00589"/>